<dbReference type="InterPro" id="IPR038497">
    <property type="entry name" value="ATPase_V1-cplx_hsu_C_sf"/>
</dbReference>
<dbReference type="SUPFAM" id="SSF48371">
    <property type="entry name" value="ARM repeat"/>
    <property type="match status" value="1"/>
</dbReference>
<evidence type="ECO:0000259" key="5">
    <source>
        <dbReference type="Pfam" id="PF11698"/>
    </source>
</evidence>
<dbReference type="Pfam" id="PF11698">
    <property type="entry name" value="V-ATPase_H_C"/>
    <property type="match status" value="1"/>
</dbReference>
<gene>
    <name evidence="6" type="ORF">E3P86_00108</name>
</gene>
<dbReference type="GO" id="GO:0046961">
    <property type="term" value="F:proton-transporting ATPase activity, rotational mechanism"/>
    <property type="evidence" value="ECO:0007669"/>
    <property type="project" value="InterPro"/>
</dbReference>
<evidence type="ECO:0000256" key="1">
    <source>
        <dbReference type="ARBA" id="ARBA00008613"/>
    </source>
</evidence>
<accession>A0A4T0JIT0</accession>
<dbReference type="GO" id="GO:0000329">
    <property type="term" value="C:fungal-type vacuole membrane"/>
    <property type="evidence" value="ECO:0007669"/>
    <property type="project" value="TreeGrafter"/>
</dbReference>
<keyword evidence="2" id="KW-0813">Transport</keyword>
<dbReference type="PANTHER" id="PTHR10698:SF0">
    <property type="entry name" value="V-TYPE PROTON ATPASE SUBUNIT H"/>
    <property type="match status" value="1"/>
</dbReference>
<keyword evidence="4" id="KW-0406">Ion transport</keyword>
<dbReference type="Gene3D" id="1.25.10.10">
    <property type="entry name" value="Leucine-rich Repeat Variant"/>
    <property type="match status" value="1"/>
</dbReference>
<evidence type="ECO:0000313" key="6">
    <source>
        <dbReference type="EMBL" id="TIB43120.1"/>
    </source>
</evidence>
<keyword evidence="3" id="KW-0375">Hydrogen ion transport</keyword>
<name>A0A4T0JIT0_WALIC</name>
<dbReference type="EMBL" id="SPOI01000002">
    <property type="protein sequence ID" value="TIB43120.1"/>
    <property type="molecule type" value="Genomic_DNA"/>
</dbReference>
<dbReference type="InterPro" id="IPR004908">
    <property type="entry name" value="ATPase_V1-cplx_hsu"/>
</dbReference>
<comment type="similarity">
    <text evidence="1">Belongs to the V-ATPase H subunit family.</text>
</comment>
<dbReference type="InterPro" id="IPR016024">
    <property type="entry name" value="ARM-type_fold"/>
</dbReference>
<dbReference type="AlphaFoldDB" id="A0A4T0JIT0"/>
<sequence>MNLVIHLNFDHFNSNPIKSIPWLGYLKSKSISQGDYQLITGLDNHGVDFSVDQYSIECHIHLLNSLLNSINKLDVVQWVLYRLQQLLLINPPTTLNLLTNTPNINENLLQHLQNNDTYTHLSTEKLLSLSLTHSPSTHHLNSLLHSIHKDIDTGVYVDVSTLLLTQLLSLTPSKHYSYHNILPTLIPIMSHPQTPPQTTYNIIYSIWIISFDSSLCARMNTDHQIIPHLANVAKTSIKEKVVRLILATFSNLLRFAKKNTLNTFLALPIQPTLTSLSTRRWVDDDLLADLAAIQQQLSLSFASVSNWDEYASELDSGLLKWSPVHKDEQFWKNESRALLNNGGWGVKRLLGLLESDDPTTLHIALSDTASFLKYTPTAKQHIHTHHKTAIMQLLQHPDNNVKYQALLTTQLLISQSLH</sequence>
<proteinExistence type="inferred from homology"/>
<dbReference type="Proteomes" id="UP000310689">
    <property type="component" value="Unassembled WGS sequence"/>
</dbReference>
<evidence type="ECO:0000256" key="4">
    <source>
        <dbReference type="ARBA" id="ARBA00023065"/>
    </source>
</evidence>
<protein>
    <recommendedName>
        <fullName evidence="5">ATPase V1 complex subunit H C-terminal domain-containing protein</fullName>
    </recommendedName>
</protein>
<dbReference type="Pfam" id="PF03224">
    <property type="entry name" value="V-ATPase_H_N"/>
    <property type="match status" value="1"/>
</dbReference>
<organism evidence="6 7">
    <name type="scientific">Wallemia ichthyophaga</name>
    <dbReference type="NCBI Taxonomy" id="245174"/>
    <lineage>
        <taxon>Eukaryota</taxon>
        <taxon>Fungi</taxon>
        <taxon>Dikarya</taxon>
        <taxon>Basidiomycota</taxon>
        <taxon>Wallemiomycotina</taxon>
        <taxon>Wallemiomycetes</taxon>
        <taxon>Wallemiales</taxon>
        <taxon>Wallemiaceae</taxon>
        <taxon>Wallemia</taxon>
    </lineage>
</organism>
<dbReference type="InterPro" id="IPR011987">
    <property type="entry name" value="ATPase_V1-cplx_hsu_C"/>
</dbReference>
<evidence type="ECO:0000256" key="2">
    <source>
        <dbReference type="ARBA" id="ARBA00022448"/>
    </source>
</evidence>
<reference evidence="6 7" key="1">
    <citation type="submission" date="2019-03" db="EMBL/GenBank/DDBJ databases">
        <title>Sequencing 23 genomes of Wallemia ichthyophaga.</title>
        <authorList>
            <person name="Gostincar C."/>
        </authorList>
    </citation>
    <scope>NUCLEOTIDE SEQUENCE [LARGE SCALE GENOMIC DNA]</scope>
    <source>
        <strain evidence="6 7">EXF-6200</strain>
    </source>
</reference>
<feature type="domain" description="ATPase V1 complex subunit H C-terminal" evidence="5">
    <location>
        <begin position="304"/>
        <end position="416"/>
    </location>
</feature>
<dbReference type="InterPro" id="IPR011989">
    <property type="entry name" value="ARM-like"/>
</dbReference>
<comment type="caution">
    <text evidence="6">The sequence shown here is derived from an EMBL/GenBank/DDBJ whole genome shotgun (WGS) entry which is preliminary data.</text>
</comment>
<dbReference type="Gene3D" id="1.25.40.150">
    <property type="entry name" value="V-type ATPase, subunit H, C-terminal domain"/>
    <property type="match status" value="1"/>
</dbReference>
<evidence type="ECO:0000256" key="3">
    <source>
        <dbReference type="ARBA" id="ARBA00022781"/>
    </source>
</evidence>
<dbReference type="GO" id="GO:0000221">
    <property type="term" value="C:vacuolar proton-transporting V-type ATPase, V1 domain"/>
    <property type="evidence" value="ECO:0007669"/>
    <property type="project" value="InterPro"/>
</dbReference>
<evidence type="ECO:0000313" key="7">
    <source>
        <dbReference type="Proteomes" id="UP000310689"/>
    </source>
</evidence>
<dbReference type="PANTHER" id="PTHR10698">
    <property type="entry name" value="V-TYPE PROTON ATPASE SUBUNIT H"/>
    <property type="match status" value="1"/>
</dbReference>